<evidence type="ECO:0000256" key="1">
    <source>
        <dbReference type="PROSITE-ProRule" id="PRU00285"/>
    </source>
</evidence>
<dbReference type="Pfam" id="PF00011">
    <property type="entry name" value="HSP20"/>
    <property type="match status" value="1"/>
</dbReference>
<dbReference type="PROSITE" id="PS01031">
    <property type="entry name" value="SHSP"/>
    <property type="match status" value="1"/>
</dbReference>
<comment type="similarity">
    <text evidence="1 2">Belongs to the small heat shock protein (HSP20) family.</text>
</comment>
<dbReference type="RefSeq" id="WP_212919442.1">
    <property type="nucleotide sequence ID" value="NZ_BORP01000001.1"/>
</dbReference>
<dbReference type="InterPro" id="IPR002068">
    <property type="entry name" value="A-crystallin/Hsp20_dom"/>
</dbReference>
<comment type="caution">
    <text evidence="4">The sequence shown here is derived from an EMBL/GenBank/DDBJ whole genome shotgun (WGS) entry which is preliminary data.</text>
</comment>
<gene>
    <name evidence="4" type="primary">hsp</name>
    <name evidence="4" type="ORF">J43TS3_05520</name>
</gene>
<dbReference type="SUPFAM" id="SSF49764">
    <property type="entry name" value="HSP20-like chaperones"/>
    <property type="match status" value="1"/>
</dbReference>
<protein>
    <submittedName>
        <fullName evidence="4">Molecular chaperone Hsp20</fullName>
    </submittedName>
</protein>
<dbReference type="EMBL" id="BORP01000001">
    <property type="protein sequence ID" value="GIO25941.1"/>
    <property type="molecule type" value="Genomic_DNA"/>
</dbReference>
<keyword evidence="5" id="KW-1185">Reference proteome</keyword>
<name>A0A919X4W4_9BACI</name>
<accession>A0A919X4W4</accession>
<evidence type="ECO:0000313" key="5">
    <source>
        <dbReference type="Proteomes" id="UP000676917"/>
    </source>
</evidence>
<dbReference type="Gene3D" id="2.60.40.790">
    <property type="match status" value="1"/>
</dbReference>
<dbReference type="CDD" id="cd06464">
    <property type="entry name" value="ACD_sHsps-like"/>
    <property type="match status" value="1"/>
</dbReference>
<organism evidence="4 5">
    <name type="scientific">Ornithinibacillus bavariensis</name>
    <dbReference type="NCBI Taxonomy" id="545502"/>
    <lineage>
        <taxon>Bacteria</taxon>
        <taxon>Bacillati</taxon>
        <taxon>Bacillota</taxon>
        <taxon>Bacilli</taxon>
        <taxon>Bacillales</taxon>
        <taxon>Bacillaceae</taxon>
        <taxon>Ornithinibacillus</taxon>
    </lineage>
</organism>
<dbReference type="PANTHER" id="PTHR11527">
    <property type="entry name" value="HEAT-SHOCK PROTEIN 20 FAMILY MEMBER"/>
    <property type="match status" value="1"/>
</dbReference>
<evidence type="ECO:0000256" key="2">
    <source>
        <dbReference type="RuleBase" id="RU003616"/>
    </source>
</evidence>
<proteinExistence type="inferred from homology"/>
<evidence type="ECO:0000313" key="4">
    <source>
        <dbReference type="EMBL" id="GIO25941.1"/>
    </source>
</evidence>
<dbReference type="InterPro" id="IPR031107">
    <property type="entry name" value="Small_HSP"/>
</dbReference>
<reference evidence="4" key="1">
    <citation type="submission" date="2021-03" db="EMBL/GenBank/DDBJ databases">
        <title>Antimicrobial resistance genes in bacteria isolated from Japanese honey, and their potential for conferring macrolide and lincosamide resistance in the American foulbrood pathogen Paenibacillus larvae.</title>
        <authorList>
            <person name="Okamoto M."/>
            <person name="Kumagai M."/>
            <person name="Kanamori H."/>
            <person name="Takamatsu D."/>
        </authorList>
    </citation>
    <scope>NUCLEOTIDE SEQUENCE</scope>
    <source>
        <strain evidence="4">J43TS3</strain>
    </source>
</reference>
<evidence type="ECO:0000259" key="3">
    <source>
        <dbReference type="PROSITE" id="PS01031"/>
    </source>
</evidence>
<sequence length="153" mass="18397">MGARRNRLPGRFDIDMTPLHDFMRQMDSFFNQSFKQMNEQFQLKPFWVDMYEKDSHFVVKAELGDYTKEQIQIEASGNQLRIRVDDNRIIKEEDTKQQTLFRRQSFHRKEQVVNLPFDIPQNKIKASFKNQILTITIPKPESMKRRLIEIDDS</sequence>
<dbReference type="AlphaFoldDB" id="A0A919X4W4"/>
<feature type="domain" description="SHSP" evidence="3">
    <location>
        <begin position="37"/>
        <end position="153"/>
    </location>
</feature>
<dbReference type="Proteomes" id="UP000676917">
    <property type="component" value="Unassembled WGS sequence"/>
</dbReference>
<dbReference type="InterPro" id="IPR008978">
    <property type="entry name" value="HSP20-like_chaperone"/>
</dbReference>